<feature type="region of interest" description="Disordered" evidence="6">
    <location>
        <begin position="114"/>
        <end position="136"/>
    </location>
</feature>
<feature type="domain" description="C2H2-type" evidence="7">
    <location>
        <begin position="341"/>
        <end position="368"/>
    </location>
</feature>
<evidence type="ECO:0000256" key="2">
    <source>
        <dbReference type="ARBA" id="ARBA00022737"/>
    </source>
</evidence>
<feature type="domain" description="C2H2-type" evidence="7">
    <location>
        <begin position="179"/>
        <end position="206"/>
    </location>
</feature>
<evidence type="ECO:0000256" key="4">
    <source>
        <dbReference type="ARBA" id="ARBA00022833"/>
    </source>
</evidence>
<dbReference type="EMBL" id="OU015569">
    <property type="protein sequence ID" value="CAG5097394.1"/>
    <property type="molecule type" value="Genomic_DNA"/>
</dbReference>
<feature type="domain" description="C2H2-type" evidence="7">
    <location>
        <begin position="398"/>
        <end position="427"/>
    </location>
</feature>
<dbReference type="Pfam" id="PF00096">
    <property type="entry name" value="zf-C2H2"/>
    <property type="match status" value="4"/>
</dbReference>
<proteinExistence type="predicted"/>
<keyword evidence="1" id="KW-0479">Metal-binding</keyword>
<dbReference type="PANTHER" id="PTHR24379:SF121">
    <property type="entry name" value="C2H2-TYPE DOMAIN-CONTAINING PROTEIN"/>
    <property type="match status" value="1"/>
</dbReference>
<evidence type="ECO:0000256" key="1">
    <source>
        <dbReference type="ARBA" id="ARBA00022723"/>
    </source>
</evidence>
<feature type="region of interest" description="Disordered" evidence="6">
    <location>
        <begin position="240"/>
        <end position="273"/>
    </location>
</feature>
<feature type="domain" description="C2H2-type" evidence="7">
    <location>
        <begin position="463"/>
        <end position="490"/>
    </location>
</feature>
<gene>
    <name evidence="8" type="ORF">OKIOD_LOCUS6615</name>
</gene>
<evidence type="ECO:0000256" key="6">
    <source>
        <dbReference type="SAM" id="MobiDB-lite"/>
    </source>
</evidence>
<feature type="domain" description="C2H2-type" evidence="7">
    <location>
        <begin position="282"/>
        <end position="310"/>
    </location>
</feature>
<dbReference type="SUPFAM" id="SSF57667">
    <property type="entry name" value="beta-beta-alpha zinc fingers"/>
    <property type="match status" value="5"/>
</dbReference>
<evidence type="ECO:0000313" key="8">
    <source>
        <dbReference type="EMBL" id="CAG5097394.1"/>
    </source>
</evidence>
<sequence>MTVLSNGEIEKSKDLIRYFLEKLLNSEVEALCVVESGNSKWACGSKKLLNKLTSGSLRTQPDDRLEEIYVADNNEELQQDEEVFTADHLFDSEWKFSGGGAFLISTDEIRKRKSIDSSSSSRDSKSKAAKIAKSVSSNNDESEEDISIKPFVCNRCTCGFSTKDELKNHCCNYADPKPFHCDICMKGFSTKSNMQRHRNIHTKEKVFQCTQCSKKFYDSGNLKGTLKEFTLQRTFSHHNEILPSENESSRSPSSILKLDDMSMDDSEQQEEIDTKPVEGETFNCDKCLLRTNKKSEMLEHLKSAHSGDGNQHCVRVEQPMPETSNAEGTSDAQKSFNYKLFFCDFCWKEFTWRANLVRHINIHTHAKSFFCSFSLCKKSFSSHTSLRRHEQKHQGVHYSCSKCVRLFNDPSNLRRHEASCTGSGDPADDISEEKPSTSVKTAIKMKQEKKSDVKEEVDQMKPHRCGYCKKSFGRAERLEEHLRTHTGETPFTCDICGKGFTTKHNLIRHRNIHTLEKKYTCEYCNKFFADPTQHKRHQATHLSRGAQVKRNVKGSKKSDMDVPLSLVIPNFS</sequence>
<dbReference type="PROSITE" id="PS00028">
    <property type="entry name" value="ZINC_FINGER_C2H2_1"/>
    <property type="match status" value="6"/>
</dbReference>
<dbReference type="Gene3D" id="3.30.160.60">
    <property type="entry name" value="Classic Zinc Finger"/>
    <property type="match status" value="7"/>
</dbReference>
<accession>A0ABN7SBM7</accession>
<dbReference type="PROSITE" id="PS50157">
    <property type="entry name" value="ZINC_FINGER_C2H2_2"/>
    <property type="match status" value="9"/>
</dbReference>
<feature type="domain" description="C2H2-type" evidence="7">
    <location>
        <begin position="369"/>
        <end position="395"/>
    </location>
</feature>
<dbReference type="InterPro" id="IPR036236">
    <property type="entry name" value="Znf_C2H2_sf"/>
</dbReference>
<evidence type="ECO:0000259" key="7">
    <source>
        <dbReference type="PROSITE" id="PS50157"/>
    </source>
</evidence>
<feature type="domain" description="C2H2-type" evidence="7">
    <location>
        <begin position="151"/>
        <end position="178"/>
    </location>
</feature>
<dbReference type="PANTHER" id="PTHR24379">
    <property type="entry name" value="KRAB AND ZINC FINGER DOMAIN-CONTAINING"/>
    <property type="match status" value="1"/>
</dbReference>
<keyword evidence="9" id="KW-1185">Reference proteome</keyword>
<keyword evidence="2" id="KW-0677">Repeat</keyword>
<dbReference type="InterPro" id="IPR013087">
    <property type="entry name" value="Znf_C2H2_type"/>
</dbReference>
<dbReference type="Proteomes" id="UP001158576">
    <property type="component" value="Chromosome XSR"/>
</dbReference>
<evidence type="ECO:0000313" key="9">
    <source>
        <dbReference type="Proteomes" id="UP001158576"/>
    </source>
</evidence>
<feature type="compositionally biased region" description="Acidic residues" evidence="6">
    <location>
        <begin position="261"/>
        <end position="271"/>
    </location>
</feature>
<evidence type="ECO:0000256" key="5">
    <source>
        <dbReference type="PROSITE-ProRule" id="PRU00042"/>
    </source>
</evidence>
<evidence type="ECO:0000256" key="3">
    <source>
        <dbReference type="ARBA" id="ARBA00022771"/>
    </source>
</evidence>
<reference evidence="8 9" key="1">
    <citation type="submission" date="2021-04" db="EMBL/GenBank/DDBJ databases">
        <authorList>
            <person name="Bliznina A."/>
        </authorList>
    </citation>
    <scope>NUCLEOTIDE SEQUENCE [LARGE SCALE GENOMIC DNA]</scope>
</reference>
<feature type="domain" description="C2H2-type" evidence="7">
    <location>
        <begin position="519"/>
        <end position="546"/>
    </location>
</feature>
<feature type="domain" description="C2H2-type" evidence="7">
    <location>
        <begin position="491"/>
        <end position="518"/>
    </location>
</feature>
<name>A0ABN7SBM7_OIKDI</name>
<feature type="compositionally biased region" description="Low complexity" evidence="6">
    <location>
        <begin position="243"/>
        <end position="254"/>
    </location>
</feature>
<dbReference type="SMART" id="SM00355">
    <property type="entry name" value="ZnF_C2H2"/>
    <property type="match status" value="8"/>
</dbReference>
<protein>
    <submittedName>
        <fullName evidence="8">Oidioi.mRNA.OKI2018_I69.XSR.g15057.t1.cds</fullName>
    </submittedName>
</protein>
<feature type="region of interest" description="Disordered" evidence="6">
    <location>
        <begin position="535"/>
        <end position="557"/>
    </location>
</feature>
<keyword evidence="3 5" id="KW-0863">Zinc-finger</keyword>
<keyword evidence="4" id="KW-0862">Zinc</keyword>
<organism evidence="8 9">
    <name type="scientific">Oikopleura dioica</name>
    <name type="common">Tunicate</name>
    <dbReference type="NCBI Taxonomy" id="34765"/>
    <lineage>
        <taxon>Eukaryota</taxon>
        <taxon>Metazoa</taxon>
        <taxon>Chordata</taxon>
        <taxon>Tunicata</taxon>
        <taxon>Appendicularia</taxon>
        <taxon>Copelata</taxon>
        <taxon>Oikopleuridae</taxon>
        <taxon>Oikopleura</taxon>
    </lineage>
</organism>